<evidence type="ECO:0000313" key="4">
    <source>
        <dbReference type="Proteomes" id="UP000019148"/>
    </source>
</evidence>
<dbReference type="Pfam" id="PF00478">
    <property type="entry name" value="IMPDH"/>
    <property type="match status" value="1"/>
</dbReference>
<evidence type="ECO:0000259" key="2">
    <source>
        <dbReference type="Pfam" id="PF00478"/>
    </source>
</evidence>
<feature type="domain" description="IMP dehydrogenase/GMP reductase" evidence="2">
    <location>
        <begin position="8"/>
        <end position="89"/>
    </location>
</feature>
<organism evidence="3 4">
    <name type="scientific">Borrelia duttonii CR2A</name>
    <dbReference type="NCBI Taxonomy" id="1432657"/>
    <lineage>
        <taxon>Bacteria</taxon>
        <taxon>Pseudomonadati</taxon>
        <taxon>Spirochaetota</taxon>
        <taxon>Spirochaetia</taxon>
        <taxon>Spirochaetales</taxon>
        <taxon>Borreliaceae</taxon>
        <taxon>Borrelia</taxon>
    </lineage>
</organism>
<dbReference type="GO" id="GO:0006183">
    <property type="term" value="P:GTP biosynthetic process"/>
    <property type="evidence" value="ECO:0007669"/>
    <property type="project" value="TreeGrafter"/>
</dbReference>
<name>W6TFT1_9SPIR</name>
<dbReference type="AlphaFoldDB" id="W6TFT1"/>
<dbReference type="PANTHER" id="PTHR11911">
    <property type="entry name" value="INOSINE-5-MONOPHOSPHATE DEHYDROGENASE RELATED"/>
    <property type="match status" value="1"/>
</dbReference>
<dbReference type="SMART" id="SM01240">
    <property type="entry name" value="IMPDH"/>
    <property type="match status" value="1"/>
</dbReference>
<dbReference type="SUPFAM" id="SSF51412">
    <property type="entry name" value="Inosine monophosphate dehydrogenase (IMPDH)"/>
    <property type="match status" value="1"/>
</dbReference>
<comment type="caution">
    <text evidence="3">The sequence shown here is derived from an EMBL/GenBank/DDBJ whole genome shotgun (WGS) entry which is preliminary data.</text>
</comment>
<sequence>MDKIVKEALTFDDVSLIPRKSSILPSDVNLKTRLTRNIYLNIPFLSSAMDTVTESRMAIAVAKEGGIGVIHKNITIEKQRKEVEIVKSYHRNGIIRNLITINEDTSIKE</sequence>
<dbReference type="Gene3D" id="3.20.20.70">
    <property type="entry name" value="Aldolase class I"/>
    <property type="match status" value="1"/>
</dbReference>
<dbReference type="InterPro" id="IPR001093">
    <property type="entry name" value="IMP_DH_GMPRt"/>
</dbReference>
<dbReference type="PANTHER" id="PTHR11911:SF111">
    <property type="entry name" value="INOSINE-5'-MONOPHOSPHATE DEHYDROGENASE"/>
    <property type="match status" value="1"/>
</dbReference>
<accession>W6TFT1</accession>
<gene>
    <name evidence="3" type="ORF">BDCR2A_01976</name>
</gene>
<dbReference type="EC" id="1.1.1.205" evidence="3"/>
<evidence type="ECO:0000313" key="3">
    <source>
        <dbReference type="EMBL" id="ETZ17108.1"/>
    </source>
</evidence>
<keyword evidence="3" id="KW-0560">Oxidoreductase</keyword>
<dbReference type="InterPro" id="IPR005990">
    <property type="entry name" value="IMP_DH"/>
</dbReference>
<dbReference type="InterPro" id="IPR013785">
    <property type="entry name" value="Aldolase_TIM"/>
</dbReference>
<dbReference type="GO" id="GO:0003938">
    <property type="term" value="F:IMP dehydrogenase activity"/>
    <property type="evidence" value="ECO:0007669"/>
    <property type="project" value="UniProtKB-EC"/>
</dbReference>
<comment type="similarity">
    <text evidence="1">Belongs to the IMPDH/GMPR family.</text>
</comment>
<proteinExistence type="inferred from homology"/>
<reference evidence="3 4" key="1">
    <citation type="submission" date="2013-12" db="EMBL/GenBank/DDBJ databases">
        <title>Comparative genomics of relapsing fever spirochetes.</title>
        <authorList>
            <person name="Schwan T.G."/>
            <person name="Raffel S.J."/>
            <person name="Porcella S.F."/>
        </authorList>
    </citation>
    <scope>NUCLEOTIDE SEQUENCE [LARGE SCALE GENOMIC DNA]</scope>
    <source>
        <strain evidence="3 4">CR2A</strain>
    </source>
</reference>
<protein>
    <submittedName>
        <fullName evidence="3">Inosine-5'-monophosphate dehydrogenase</fullName>
        <ecNumber evidence="3">1.1.1.205</ecNumber>
    </submittedName>
</protein>
<dbReference type="Proteomes" id="UP000019148">
    <property type="component" value="Unassembled WGS sequence"/>
</dbReference>
<dbReference type="EMBL" id="AZIT01000104">
    <property type="protein sequence ID" value="ETZ17108.1"/>
    <property type="molecule type" value="Genomic_DNA"/>
</dbReference>
<evidence type="ECO:0000256" key="1">
    <source>
        <dbReference type="ARBA" id="ARBA00005502"/>
    </source>
</evidence>
<feature type="non-terminal residue" evidence="3">
    <location>
        <position position="109"/>
    </location>
</feature>